<evidence type="ECO:0000256" key="1">
    <source>
        <dbReference type="SAM" id="Phobius"/>
    </source>
</evidence>
<proteinExistence type="predicted"/>
<sequence>MWLVYFVFGMVTRYEIPIWATALLVIIVDRTVTFITTSAADKRSRLRE</sequence>
<evidence type="ECO:0000313" key="2">
    <source>
        <dbReference type="EMBL" id="WZU67928.1"/>
    </source>
</evidence>
<accession>A0AAN0MDX1</accession>
<keyword evidence="3" id="KW-1185">Reference proteome</keyword>
<evidence type="ECO:0000313" key="3">
    <source>
        <dbReference type="Proteomes" id="UP001470809"/>
    </source>
</evidence>
<keyword evidence="1" id="KW-1133">Transmembrane helix</keyword>
<feature type="transmembrane region" description="Helical" evidence="1">
    <location>
        <begin position="16"/>
        <end position="40"/>
    </location>
</feature>
<reference evidence="2" key="1">
    <citation type="submission" date="2024-04" db="EMBL/GenBank/DDBJ databases">
        <title>Phylogenomic analyses of a clade within the roseobacter group suggest taxonomic reassignments of species of the genera Aestuariivita, Citreicella, Loktanella, Nautella, Pelagibaca, Ruegeria, Thalassobius, Thiobacimonas and Tropicibacter, and the proposal o.</title>
        <authorList>
            <person name="Jeon C.O."/>
        </authorList>
    </citation>
    <scope>NUCLEOTIDE SEQUENCE</scope>
    <source>
        <strain evidence="2">SS1-5</strain>
    </source>
</reference>
<keyword evidence="1" id="KW-0812">Transmembrane</keyword>
<dbReference type="AlphaFoldDB" id="A0AAN0MDX1"/>
<dbReference type="EMBL" id="CP151767">
    <property type="protein sequence ID" value="WZU67928.1"/>
    <property type="molecule type" value="Genomic_DNA"/>
</dbReference>
<gene>
    <name evidence="2" type="ORF">AABB31_02940</name>
</gene>
<organism evidence="2 3">
    <name type="scientific">Yoonia rhodophyticola</name>
    <dbReference type="NCBI Taxonomy" id="3137370"/>
    <lineage>
        <taxon>Bacteria</taxon>
        <taxon>Pseudomonadati</taxon>
        <taxon>Pseudomonadota</taxon>
        <taxon>Alphaproteobacteria</taxon>
        <taxon>Rhodobacterales</taxon>
        <taxon>Paracoccaceae</taxon>
        <taxon>Yoonia</taxon>
    </lineage>
</organism>
<name>A0AAN0MDX1_9RHOB</name>
<keyword evidence="1" id="KW-0472">Membrane</keyword>
<protein>
    <submittedName>
        <fullName evidence="2">Uncharacterized protein</fullName>
    </submittedName>
</protein>
<dbReference type="Proteomes" id="UP001470809">
    <property type="component" value="Chromosome"/>
</dbReference>